<evidence type="ECO:0000256" key="5">
    <source>
        <dbReference type="PROSITE-ProRule" id="PRU00192"/>
    </source>
</evidence>
<evidence type="ECO:0000313" key="13">
    <source>
        <dbReference type="Proteomes" id="UP000596742"/>
    </source>
</evidence>
<dbReference type="PANTHER" id="PTHR10194:SF146">
    <property type="entry name" value="RAS GTPASE-ACTIVATING PROTEIN 1"/>
    <property type="match status" value="1"/>
</dbReference>
<dbReference type="InterPro" id="IPR008936">
    <property type="entry name" value="Rho_GTPase_activation_prot"/>
</dbReference>
<keyword evidence="13" id="KW-1185">Reference proteome</keyword>
<feature type="compositionally biased region" description="Low complexity" evidence="6">
    <location>
        <begin position="8"/>
        <end position="25"/>
    </location>
</feature>
<dbReference type="Gene3D" id="3.30.505.10">
    <property type="entry name" value="SH2 domain"/>
    <property type="match status" value="2"/>
</dbReference>
<dbReference type="PROSITE" id="PS50018">
    <property type="entry name" value="RAS_GTPASE_ACTIV_2"/>
    <property type="match status" value="1"/>
</dbReference>
<dbReference type="Pfam" id="PF00168">
    <property type="entry name" value="C2"/>
    <property type="match status" value="1"/>
</dbReference>
<dbReference type="Pfam" id="PF00017">
    <property type="entry name" value="SH2"/>
    <property type="match status" value="2"/>
</dbReference>
<dbReference type="GO" id="GO:0005096">
    <property type="term" value="F:GTPase activator activity"/>
    <property type="evidence" value="ECO:0007669"/>
    <property type="project" value="UniProtKB-KW"/>
</dbReference>
<dbReference type="SUPFAM" id="SSF48350">
    <property type="entry name" value="GTPase activation domain, GAP"/>
    <property type="match status" value="1"/>
</dbReference>
<evidence type="ECO:0000313" key="12">
    <source>
        <dbReference type="EMBL" id="VDI66600.1"/>
    </source>
</evidence>
<dbReference type="SMART" id="SM00239">
    <property type="entry name" value="C2"/>
    <property type="match status" value="1"/>
</dbReference>
<accession>A0A8B6GMW1</accession>
<dbReference type="EMBL" id="UYJE01008720">
    <property type="protein sequence ID" value="VDI66600.1"/>
    <property type="molecule type" value="Genomic_DNA"/>
</dbReference>
<evidence type="ECO:0000259" key="9">
    <source>
        <dbReference type="PROSITE" id="PS50003"/>
    </source>
</evidence>
<evidence type="ECO:0000259" key="7">
    <source>
        <dbReference type="PROSITE" id="PS50001"/>
    </source>
</evidence>
<feature type="domain" description="SH2" evidence="7">
    <location>
        <begin position="229"/>
        <end position="317"/>
    </location>
</feature>
<dbReference type="InterPro" id="IPR001452">
    <property type="entry name" value="SH3_domain"/>
</dbReference>
<dbReference type="InterPro" id="IPR001849">
    <property type="entry name" value="PH_domain"/>
</dbReference>
<protein>
    <submittedName>
        <fullName evidence="12">Ras GTPase-activating protein 1</fullName>
    </submittedName>
</protein>
<dbReference type="SMART" id="SM00252">
    <property type="entry name" value="SH2"/>
    <property type="match status" value="2"/>
</dbReference>
<dbReference type="InterPro" id="IPR000008">
    <property type="entry name" value="C2_dom"/>
</dbReference>
<dbReference type="SMART" id="SM00233">
    <property type="entry name" value="PH"/>
    <property type="match status" value="1"/>
</dbReference>
<dbReference type="PROSITE" id="PS50001">
    <property type="entry name" value="SH2"/>
    <property type="match status" value="2"/>
</dbReference>
<evidence type="ECO:0000256" key="1">
    <source>
        <dbReference type="ARBA" id="ARBA00022443"/>
    </source>
</evidence>
<dbReference type="OrthoDB" id="1562946at2759"/>
<feature type="region of interest" description="Disordered" evidence="6">
    <location>
        <begin position="1"/>
        <end position="42"/>
    </location>
</feature>
<dbReference type="InterPro" id="IPR035892">
    <property type="entry name" value="C2_domain_sf"/>
</dbReference>
<dbReference type="PRINTS" id="PR00401">
    <property type="entry name" value="SH2DOMAIN"/>
</dbReference>
<dbReference type="SUPFAM" id="SSF55550">
    <property type="entry name" value="SH2 domain"/>
    <property type="match status" value="2"/>
</dbReference>
<evidence type="ECO:0000256" key="2">
    <source>
        <dbReference type="ARBA" id="ARBA00022468"/>
    </source>
</evidence>
<feature type="domain" description="SH2" evidence="7">
    <location>
        <begin position="60"/>
        <end position="150"/>
    </location>
</feature>
<evidence type="ECO:0000256" key="3">
    <source>
        <dbReference type="ARBA" id="ARBA00022999"/>
    </source>
</evidence>
<dbReference type="InterPro" id="IPR039360">
    <property type="entry name" value="Ras_GTPase"/>
</dbReference>
<dbReference type="InterPro" id="IPR023152">
    <property type="entry name" value="RasGAP_CS"/>
</dbReference>
<feature type="domain" description="SH3" evidence="8">
    <location>
        <begin position="157"/>
        <end position="219"/>
    </location>
</feature>
<dbReference type="SUPFAM" id="SSF50044">
    <property type="entry name" value="SH3-domain"/>
    <property type="match status" value="1"/>
</dbReference>
<dbReference type="InterPro" id="IPR036860">
    <property type="entry name" value="SH2_dom_sf"/>
</dbReference>
<feature type="domain" description="PH" evidence="9">
    <location>
        <begin position="354"/>
        <end position="459"/>
    </location>
</feature>
<dbReference type="PROSITE" id="PS50003">
    <property type="entry name" value="PH_DOMAIN"/>
    <property type="match status" value="1"/>
</dbReference>
<dbReference type="Pfam" id="PF00018">
    <property type="entry name" value="SH3_1"/>
    <property type="match status" value="1"/>
</dbReference>
<feature type="domain" description="C2" evidence="10">
    <location>
        <begin position="460"/>
        <end position="574"/>
    </location>
</feature>
<dbReference type="Pfam" id="PF00616">
    <property type="entry name" value="RasGAP"/>
    <property type="match status" value="2"/>
</dbReference>
<comment type="caution">
    <text evidence="12">The sequence shown here is derived from an EMBL/GenBank/DDBJ whole genome shotgun (WGS) entry which is preliminary data.</text>
</comment>
<dbReference type="Gene3D" id="2.30.30.40">
    <property type="entry name" value="SH3 Domains"/>
    <property type="match status" value="1"/>
</dbReference>
<dbReference type="AlphaFoldDB" id="A0A8B6GMW1"/>
<dbReference type="Pfam" id="PF00169">
    <property type="entry name" value="PH"/>
    <property type="match status" value="1"/>
</dbReference>
<proteinExistence type="predicted"/>
<feature type="domain" description="Ras-GAP" evidence="11">
    <location>
        <begin position="633"/>
        <end position="827"/>
    </location>
</feature>
<dbReference type="InterPro" id="IPR000980">
    <property type="entry name" value="SH2"/>
</dbReference>
<reference evidence="12" key="1">
    <citation type="submission" date="2018-11" db="EMBL/GenBank/DDBJ databases">
        <authorList>
            <person name="Alioto T."/>
            <person name="Alioto T."/>
        </authorList>
    </citation>
    <scope>NUCLEOTIDE SEQUENCE</scope>
</reference>
<keyword evidence="3 4" id="KW-0727">SH2 domain</keyword>
<dbReference type="PANTHER" id="PTHR10194">
    <property type="entry name" value="RAS GTPASE-ACTIVATING PROTEINS"/>
    <property type="match status" value="1"/>
</dbReference>
<feature type="compositionally biased region" description="Acidic residues" evidence="6">
    <location>
        <begin position="26"/>
        <end position="37"/>
    </location>
</feature>
<organism evidence="12 13">
    <name type="scientific">Mytilus galloprovincialis</name>
    <name type="common">Mediterranean mussel</name>
    <dbReference type="NCBI Taxonomy" id="29158"/>
    <lineage>
        <taxon>Eukaryota</taxon>
        <taxon>Metazoa</taxon>
        <taxon>Spiralia</taxon>
        <taxon>Lophotrochozoa</taxon>
        <taxon>Mollusca</taxon>
        <taxon>Bivalvia</taxon>
        <taxon>Autobranchia</taxon>
        <taxon>Pteriomorphia</taxon>
        <taxon>Mytilida</taxon>
        <taxon>Mytiloidea</taxon>
        <taxon>Mytilidae</taxon>
        <taxon>Mytilinae</taxon>
        <taxon>Mytilus</taxon>
    </lineage>
</organism>
<dbReference type="SUPFAM" id="SSF50729">
    <property type="entry name" value="PH domain-like"/>
    <property type="match status" value="1"/>
</dbReference>
<evidence type="ECO:0000259" key="10">
    <source>
        <dbReference type="PROSITE" id="PS50004"/>
    </source>
</evidence>
<gene>
    <name evidence="12" type="ORF">MGAL_10B047925</name>
</gene>
<dbReference type="SMART" id="SM00323">
    <property type="entry name" value="RasGAP"/>
    <property type="match status" value="1"/>
</dbReference>
<dbReference type="Proteomes" id="UP000596742">
    <property type="component" value="Unassembled WGS sequence"/>
</dbReference>
<dbReference type="PROSITE" id="PS50004">
    <property type="entry name" value="C2"/>
    <property type="match status" value="1"/>
</dbReference>
<dbReference type="InterPro" id="IPR001936">
    <property type="entry name" value="RasGAP_dom"/>
</dbReference>
<evidence type="ECO:0000256" key="6">
    <source>
        <dbReference type="SAM" id="MobiDB-lite"/>
    </source>
</evidence>
<dbReference type="Gene3D" id="2.30.29.30">
    <property type="entry name" value="Pleckstrin-homology domain (PH domain)/Phosphotyrosine-binding domain (PTB)"/>
    <property type="match status" value="1"/>
</dbReference>
<dbReference type="SUPFAM" id="SSF49562">
    <property type="entry name" value="C2 domain (Calcium/lipid-binding domain, CaLB)"/>
    <property type="match status" value="1"/>
</dbReference>
<evidence type="ECO:0000259" key="8">
    <source>
        <dbReference type="PROSITE" id="PS50002"/>
    </source>
</evidence>
<evidence type="ECO:0000259" key="11">
    <source>
        <dbReference type="PROSITE" id="PS50018"/>
    </source>
</evidence>
<keyword evidence="2" id="KW-0343">GTPase activation</keyword>
<dbReference type="PROSITE" id="PS00509">
    <property type="entry name" value="RAS_GTPASE_ACTIV_1"/>
    <property type="match status" value="1"/>
</dbReference>
<evidence type="ECO:0000256" key="4">
    <source>
        <dbReference type="PROSITE-ProRule" id="PRU00191"/>
    </source>
</evidence>
<name>A0A8B6GMW1_MYTGA</name>
<keyword evidence="1 5" id="KW-0728">SH3 domain</keyword>
<dbReference type="InterPro" id="IPR011993">
    <property type="entry name" value="PH-like_dom_sf"/>
</dbReference>
<dbReference type="Gene3D" id="2.60.40.150">
    <property type="entry name" value="C2 domain"/>
    <property type="match status" value="1"/>
</dbReference>
<dbReference type="Gene3D" id="1.10.506.10">
    <property type="entry name" value="GTPase Activation - p120gap, domain 1"/>
    <property type="match status" value="2"/>
</dbReference>
<sequence length="926" mass="105676">MADKNKFSPSTSGHSLSSPALSPDDTTTENADDEDPSLENQDNVEQTLFIKMNAPPENRWYHGCLGRQKAEERLRTAGEVGCYLVRESESNKGSYVLSYLGKNGMTHFKISAYCGDYYIGGRRFDSLSLLIGYYTSVSYLLKEEQLKSPVEPPEPVDDKRKVVAIYPFSKMPETDELSFDKGDVFTVLNEMGNSWLWVKSQTSGEHGQIHGALVEDLNGNIDPDESLCYFQPNISKEDAVEKLRQGGQGSFLVRPSENSPGNYSLFVLCDKIVQRFRIEKHERQLLMGGRYFDSLDGIIERYKKEEIVEGFTLVTPVVRETGQKKKSELDGSADDLYESIRNTSQGTFIGRTNKFDFKGFLHIRKGTQKKKWKNMFFVLIGSEKQLCYLENEKRSRPKGLIDLNFSSLYPVHDSFFGRPNCFQLITNANPYNHFQLYYLCAENGDDAQRWLKVLKPYCVNTQPIKSQAMARRLKELRTLTVEIGDAPQLPTKTLPHPYCIVNLNSTIKVCRTAVKEELKSYWEEKFVLEDIPSDVDGFSINVYNQNRRSKDTEIAQIVIKYQDFEAGETLDKWYPLHPANSIIKGGDLGSIRIRARYQHEIIMPEDKYSTLKELILNGDLINLLELFNMCSSERIPLAKALLQIFRHEKQEKVILKTMNDFEINREEEVSTLFRATSLATTLMDQYMKMTASQFVSDAVKEYILKIIDSKLSCELNPAMLEPNENIVTNRDNFQKNLTEMTESIFNSKDSCPPVLRYICGCLQKTVAVKWPSDDSVKTRVVSGFVFLRLLCPAILNPKSFNLITETPTETASRTLKLIAKALQNLANLVEFGAKESFMEVINPFIKKNKPRMVMFLDNLSINQDKICDSQTTESVVDDLARDLATVHQICATHLNDLKKLSETMPSLKKLVAVTEILTDHKKRYMT</sequence>
<dbReference type="InterPro" id="IPR036028">
    <property type="entry name" value="SH3-like_dom_sf"/>
</dbReference>
<dbReference type="PROSITE" id="PS50002">
    <property type="entry name" value="SH3"/>
    <property type="match status" value="1"/>
</dbReference>
<dbReference type="SMART" id="SM00326">
    <property type="entry name" value="SH3"/>
    <property type="match status" value="1"/>
</dbReference>